<evidence type="ECO:0000259" key="2">
    <source>
        <dbReference type="PROSITE" id="PS50908"/>
    </source>
</evidence>
<comment type="caution">
    <text evidence="3">The sequence shown here is derived from an EMBL/GenBank/DDBJ whole genome shotgun (WGS) entry which is preliminary data.</text>
</comment>
<dbReference type="OrthoDB" id="277175at2759"/>
<evidence type="ECO:0000256" key="1">
    <source>
        <dbReference type="SAM" id="MobiDB-lite"/>
    </source>
</evidence>
<feature type="region of interest" description="Disordered" evidence="1">
    <location>
        <begin position="170"/>
        <end position="221"/>
    </location>
</feature>
<dbReference type="SUPFAM" id="SSF54495">
    <property type="entry name" value="UBC-like"/>
    <property type="match status" value="1"/>
</dbReference>
<reference evidence="3 4" key="1">
    <citation type="submission" date="2013-03" db="EMBL/GenBank/DDBJ databases">
        <title>The Genome Sequence of Exophiala aquamarina CBS 119918.</title>
        <authorList>
            <consortium name="The Broad Institute Genomics Platform"/>
            <person name="Cuomo C."/>
            <person name="de Hoog S."/>
            <person name="Gorbushina A."/>
            <person name="Walker B."/>
            <person name="Young S.K."/>
            <person name="Zeng Q."/>
            <person name="Gargeya S."/>
            <person name="Fitzgerald M."/>
            <person name="Haas B."/>
            <person name="Abouelleil A."/>
            <person name="Allen A.W."/>
            <person name="Alvarado L."/>
            <person name="Arachchi H.M."/>
            <person name="Berlin A.M."/>
            <person name="Chapman S.B."/>
            <person name="Gainer-Dewar J."/>
            <person name="Goldberg J."/>
            <person name="Griggs A."/>
            <person name="Gujja S."/>
            <person name="Hansen M."/>
            <person name="Howarth C."/>
            <person name="Imamovic A."/>
            <person name="Ireland A."/>
            <person name="Larimer J."/>
            <person name="McCowan C."/>
            <person name="Murphy C."/>
            <person name="Pearson M."/>
            <person name="Poon T.W."/>
            <person name="Priest M."/>
            <person name="Roberts A."/>
            <person name="Saif S."/>
            <person name="Shea T."/>
            <person name="Sisk P."/>
            <person name="Sykes S."/>
            <person name="Wortman J."/>
            <person name="Nusbaum C."/>
            <person name="Birren B."/>
        </authorList>
    </citation>
    <scope>NUCLEOTIDE SEQUENCE [LARGE SCALE GENOMIC DNA]</scope>
    <source>
        <strain evidence="3 4">CBS 119918</strain>
    </source>
</reference>
<name>A0A072PD54_9EURO</name>
<dbReference type="GO" id="GO:1903833">
    <property type="term" value="P:positive regulation of cellular response to amino acid starvation"/>
    <property type="evidence" value="ECO:0007669"/>
    <property type="project" value="EnsemblFungi"/>
</dbReference>
<feature type="compositionally biased region" description="Basic and acidic residues" evidence="1">
    <location>
        <begin position="170"/>
        <end position="199"/>
    </location>
</feature>
<dbReference type="Pfam" id="PF05773">
    <property type="entry name" value="RWD"/>
    <property type="match status" value="1"/>
</dbReference>
<dbReference type="AlphaFoldDB" id="A0A072PD54"/>
<dbReference type="SMART" id="SM00591">
    <property type="entry name" value="RWD"/>
    <property type="match status" value="1"/>
</dbReference>
<dbReference type="GO" id="GO:0004860">
    <property type="term" value="F:protein kinase inhibitor activity"/>
    <property type="evidence" value="ECO:0007669"/>
    <property type="project" value="EnsemblFungi"/>
</dbReference>
<dbReference type="STRING" id="1182545.A0A072PD54"/>
<dbReference type="Proteomes" id="UP000027920">
    <property type="component" value="Unassembled WGS sequence"/>
</dbReference>
<dbReference type="CDD" id="cd23823">
    <property type="entry name" value="RWD_GCN2"/>
    <property type="match status" value="1"/>
</dbReference>
<keyword evidence="4" id="KW-1185">Reference proteome</keyword>
<gene>
    <name evidence="3" type="ORF">A1O9_07403</name>
</gene>
<dbReference type="GO" id="GO:0034198">
    <property type="term" value="P:cellular response to amino acid starvation"/>
    <property type="evidence" value="ECO:0007669"/>
    <property type="project" value="EnsemblFungi"/>
</dbReference>
<dbReference type="VEuPathDB" id="FungiDB:A1O9_07403"/>
<dbReference type="PROSITE" id="PS50908">
    <property type="entry name" value="RWD"/>
    <property type="match status" value="1"/>
</dbReference>
<dbReference type="RefSeq" id="XP_013259803.1">
    <property type="nucleotide sequence ID" value="XM_013404349.1"/>
</dbReference>
<dbReference type="InterPro" id="IPR006575">
    <property type="entry name" value="RWD_dom"/>
</dbReference>
<dbReference type="GO" id="GO:0031333">
    <property type="term" value="P:negative regulation of protein-containing complex assembly"/>
    <property type="evidence" value="ECO:0007669"/>
    <property type="project" value="EnsemblFungi"/>
</dbReference>
<dbReference type="EMBL" id="AMGV01000005">
    <property type="protein sequence ID" value="KEF57213.1"/>
    <property type="molecule type" value="Genomic_DNA"/>
</dbReference>
<dbReference type="InterPro" id="IPR040213">
    <property type="entry name" value="GIR2-like"/>
</dbReference>
<accession>A0A072PD54</accession>
<dbReference type="HOGENOM" id="CLU_084528_0_1_1"/>
<proteinExistence type="predicted"/>
<dbReference type="InterPro" id="IPR016135">
    <property type="entry name" value="UBQ-conjugating_enzyme/RWD"/>
</dbReference>
<dbReference type="PANTHER" id="PTHR12292">
    <property type="entry name" value="RWD DOMAIN-CONTAINING PROTEIN"/>
    <property type="match status" value="1"/>
</dbReference>
<feature type="domain" description="RWD" evidence="2">
    <location>
        <begin position="8"/>
        <end position="122"/>
    </location>
</feature>
<sequence>MGLDEQKEEREVLDSIFPDEITDVSDSSYRISITLDVPEDPSDEDAEPPVILLNVTYPEAYPDVGPYLDITTPPNAYRHPELDVAEDKAELLQALVPTMEDSLGMAMIFTLVTTLKEAAESLITDRLQKAEAVRDQELRKKEEEENRRFHGALVTKEKFLEWREKFRAEMQEKERKQKEEEDAEDKKKKGGTKTDEKRLTGKQLWESGLAGKGEEDDAEGEDAIAAVEKLQVKG</sequence>
<dbReference type="GO" id="GO:0002181">
    <property type="term" value="P:cytoplasmic translation"/>
    <property type="evidence" value="ECO:0007669"/>
    <property type="project" value="EnsemblFungi"/>
</dbReference>
<evidence type="ECO:0000313" key="3">
    <source>
        <dbReference type="EMBL" id="KEF57213.1"/>
    </source>
</evidence>
<dbReference type="GeneID" id="25282317"/>
<dbReference type="Gene3D" id="3.10.110.10">
    <property type="entry name" value="Ubiquitin Conjugating Enzyme"/>
    <property type="match status" value="1"/>
</dbReference>
<dbReference type="FunFam" id="3.10.110.10:FF:000075">
    <property type="entry name" value="RWD domain-containing protein (Gir2)"/>
    <property type="match status" value="1"/>
</dbReference>
<evidence type="ECO:0000313" key="4">
    <source>
        <dbReference type="Proteomes" id="UP000027920"/>
    </source>
</evidence>
<organism evidence="3 4">
    <name type="scientific">Exophiala aquamarina CBS 119918</name>
    <dbReference type="NCBI Taxonomy" id="1182545"/>
    <lineage>
        <taxon>Eukaryota</taxon>
        <taxon>Fungi</taxon>
        <taxon>Dikarya</taxon>
        <taxon>Ascomycota</taxon>
        <taxon>Pezizomycotina</taxon>
        <taxon>Eurotiomycetes</taxon>
        <taxon>Chaetothyriomycetidae</taxon>
        <taxon>Chaetothyriales</taxon>
        <taxon>Herpotrichiellaceae</taxon>
        <taxon>Exophiala</taxon>
    </lineage>
</organism>
<protein>
    <recommendedName>
        <fullName evidence="2">RWD domain-containing protein</fullName>
    </recommendedName>
</protein>